<reference evidence="1" key="1">
    <citation type="submission" date="2009-08" db="EMBL/GenBank/DDBJ databases">
        <authorList>
            <consortium name="US DOE Joint Genome Institute"/>
            <person name="Lucas S."/>
            <person name="Copeland A."/>
            <person name="Lapidus A."/>
            <person name="Glavina del Rio T."/>
            <person name="Dalin E."/>
            <person name="Tice H."/>
            <person name="Bruce D."/>
            <person name="Barry K."/>
            <person name="Pitluck S."/>
            <person name="Lowry S."/>
            <person name="Larimer F."/>
            <person name="Land M."/>
            <person name="Hauser L."/>
            <person name="Kyrpides N."/>
            <person name="Ivanova N."/>
            <person name="McMahon K.D."/>
            <person name="Hugenholtz P."/>
        </authorList>
    </citation>
    <scope>NUCLEOTIDE SEQUENCE</scope>
    <source>
        <strain evidence="1">UW-1</strain>
    </source>
</reference>
<dbReference type="STRING" id="522306.CAP2UW1_1293"/>
<dbReference type="EMBL" id="CP001715">
    <property type="protein sequence ID" value="ACV34617.1"/>
    <property type="molecule type" value="Genomic_DNA"/>
</dbReference>
<dbReference type="OrthoDB" id="9787204at2"/>
<protein>
    <submittedName>
        <fullName evidence="1">NHL repeat protein</fullName>
    </submittedName>
</protein>
<dbReference type="KEGG" id="app:CAP2UW1_1293"/>
<evidence type="ECO:0000313" key="1">
    <source>
        <dbReference type="EMBL" id="ACV34617.1"/>
    </source>
</evidence>
<dbReference type="HOGENOM" id="CLU_2875315_0_0_4"/>
<gene>
    <name evidence="1" type="ordered locus">CAP2UW1_1293</name>
</gene>
<dbReference type="AlphaFoldDB" id="C7RSA4"/>
<sequence length="63" mass="6621">MQTEIAVGPAGDVWAINNWQDIDSCYAGAAEALSTRCCGQGVVIFFGMAKPVRAPQIGPARPL</sequence>
<proteinExistence type="predicted"/>
<accession>C7RSA4</accession>
<reference evidence="1" key="2">
    <citation type="submission" date="2009-09" db="EMBL/GenBank/DDBJ databases">
        <title>Complete sequence of chromosome of Candidatus Accumulibacter phosphatis clade IIA str. UW-1.</title>
        <authorList>
            <consortium name="US DOE Joint Genome Institute"/>
            <person name="Martin H.G."/>
            <person name="Ivanova N."/>
            <person name="Kunin V."/>
            <person name="Warnecke F."/>
            <person name="Barry K."/>
            <person name="He S."/>
            <person name="Salamov A."/>
            <person name="Szeto E."/>
            <person name="Dalin E."/>
            <person name="Pangilinan J.L."/>
            <person name="Lapidus A."/>
            <person name="Lowry S."/>
            <person name="Kyrpides N.C."/>
            <person name="McMahon K.D."/>
            <person name="Hugenholtz P."/>
        </authorList>
    </citation>
    <scope>NUCLEOTIDE SEQUENCE [LARGE SCALE GENOMIC DNA]</scope>
    <source>
        <strain evidence="1">UW-1</strain>
    </source>
</reference>
<name>C7RSA4_ACCRE</name>
<organism evidence="1">
    <name type="scientific">Accumulibacter regalis</name>
    <dbReference type="NCBI Taxonomy" id="522306"/>
    <lineage>
        <taxon>Bacteria</taxon>
        <taxon>Pseudomonadati</taxon>
        <taxon>Pseudomonadota</taxon>
        <taxon>Betaproteobacteria</taxon>
        <taxon>Candidatus Accumulibacter</taxon>
    </lineage>
</organism>